<proteinExistence type="predicted"/>
<gene>
    <name evidence="1" type="ORF">OS493_022839</name>
</gene>
<dbReference type="AlphaFoldDB" id="A0A9W9ZM28"/>
<name>A0A9W9ZM28_9CNID</name>
<dbReference type="EMBL" id="MU825889">
    <property type="protein sequence ID" value="KAJ7384211.1"/>
    <property type="molecule type" value="Genomic_DNA"/>
</dbReference>
<sequence length="71" mass="7776">MFGYGIEVISILIVINRCLLHRHTEINILHLGGQQVEQGFTRYGGGQPPFPRMHHDPFSSTVGLACGSSAI</sequence>
<comment type="caution">
    <text evidence="1">The sequence shown here is derived from an EMBL/GenBank/DDBJ whole genome shotgun (WGS) entry which is preliminary data.</text>
</comment>
<evidence type="ECO:0000313" key="2">
    <source>
        <dbReference type="Proteomes" id="UP001163046"/>
    </source>
</evidence>
<dbReference type="Proteomes" id="UP001163046">
    <property type="component" value="Unassembled WGS sequence"/>
</dbReference>
<accession>A0A9W9ZM28</accession>
<protein>
    <submittedName>
        <fullName evidence="1">Uncharacterized protein</fullName>
    </submittedName>
</protein>
<reference evidence="1" key="1">
    <citation type="submission" date="2023-01" db="EMBL/GenBank/DDBJ databases">
        <title>Genome assembly of the deep-sea coral Lophelia pertusa.</title>
        <authorList>
            <person name="Herrera S."/>
            <person name="Cordes E."/>
        </authorList>
    </citation>
    <scope>NUCLEOTIDE SEQUENCE</scope>
    <source>
        <strain evidence="1">USNM1676648</strain>
        <tissue evidence="1">Polyp</tissue>
    </source>
</reference>
<keyword evidence="2" id="KW-1185">Reference proteome</keyword>
<evidence type="ECO:0000313" key="1">
    <source>
        <dbReference type="EMBL" id="KAJ7384211.1"/>
    </source>
</evidence>
<organism evidence="1 2">
    <name type="scientific">Desmophyllum pertusum</name>
    <dbReference type="NCBI Taxonomy" id="174260"/>
    <lineage>
        <taxon>Eukaryota</taxon>
        <taxon>Metazoa</taxon>
        <taxon>Cnidaria</taxon>
        <taxon>Anthozoa</taxon>
        <taxon>Hexacorallia</taxon>
        <taxon>Scleractinia</taxon>
        <taxon>Caryophylliina</taxon>
        <taxon>Caryophylliidae</taxon>
        <taxon>Desmophyllum</taxon>
    </lineage>
</organism>